<gene>
    <name evidence="8" type="ORF">JKG68_30685</name>
</gene>
<keyword evidence="6" id="KW-0843">Virulence</keyword>
<organism evidence="8 9">
    <name type="scientific">Microvirga aerilata</name>
    <dbReference type="NCBI Taxonomy" id="670292"/>
    <lineage>
        <taxon>Bacteria</taxon>
        <taxon>Pseudomonadati</taxon>
        <taxon>Pseudomonadota</taxon>
        <taxon>Alphaproteobacteria</taxon>
        <taxon>Hyphomicrobiales</taxon>
        <taxon>Methylobacteriaceae</taxon>
        <taxon>Microvirga</taxon>
    </lineage>
</organism>
<dbReference type="SUPFAM" id="SSF51120">
    <property type="entry name" value="beta-Roll"/>
    <property type="match status" value="3"/>
</dbReference>
<dbReference type="InterPro" id="IPR050557">
    <property type="entry name" value="RTX_toxin/Mannuronan_C5-epim"/>
</dbReference>
<reference evidence="8" key="1">
    <citation type="submission" date="2021-01" db="EMBL/GenBank/DDBJ databases">
        <title>Microvirga sp.</title>
        <authorList>
            <person name="Kim M.K."/>
        </authorList>
    </citation>
    <scope>NUCLEOTIDE SEQUENCE</scope>
    <source>
        <strain evidence="8">5420S-16</strain>
    </source>
</reference>
<dbReference type="PROSITE" id="PS00330">
    <property type="entry name" value="HEMOLYSIN_CALCIUM"/>
    <property type="match status" value="3"/>
</dbReference>
<dbReference type="GO" id="GO:0016020">
    <property type="term" value="C:membrane"/>
    <property type="evidence" value="ECO:0007669"/>
    <property type="project" value="UniProtKB-SubCell"/>
</dbReference>
<evidence type="ECO:0000313" key="9">
    <source>
        <dbReference type="Proteomes" id="UP000605848"/>
    </source>
</evidence>
<evidence type="ECO:0000256" key="6">
    <source>
        <dbReference type="ARBA" id="ARBA00023026"/>
    </source>
</evidence>
<dbReference type="PANTHER" id="PTHR38340:SF1">
    <property type="entry name" value="S-LAYER PROTEIN"/>
    <property type="match status" value="1"/>
</dbReference>
<dbReference type="InterPro" id="IPR001343">
    <property type="entry name" value="Hemolysn_Ca-bd"/>
</dbReference>
<proteinExistence type="predicted"/>
<keyword evidence="7" id="KW-0472">Membrane</keyword>
<comment type="caution">
    <text evidence="8">The sequence shown here is derived from an EMBL/GenBank/DDBJ whole genome shotgun (WGS) entry which is preliminary data.</text>
</comment>
<sequence length="558" mass="57673">MARITASPGFRLRMDANGDIPELDSGWSRLSAASAPGVFTAPLVRSGDDFTTYSVSLEGELLTTADVRVSGVINALSLTAAPTYGTSQQDVQLEVTGAEIEVSRISRIQFGLFLAGDDSITGSSRSDVIRGRAGNDVLHGRGGSDLLFGDDGNDTLVGGAKDADRLYGGAGGDIFSVADARHVVFEATGGGHDTVIASVDYVLTATAEIEVLQTGSDTGTKAIDLTGSNTANAILGNAGANILSGRGGDDTILGGNGNDTVMGGRGADQLSGGAGRDQLSYAQSSTAVIVNLGMQEGFAGDAVGDLLVDFENVVGSRHSDQITGDHLGNGLVGAGGNDLLDGADGNDTLIGSQGNDSLVGGSGFDRLDYSQDTSTRGVRVDLTLGTARDGFGGHDSVSTFEDVRGTRFNDILAGSALDETLHGEAGNDRLQGRDGSDKLLGGAGHDTLTGGAGQDVFVFNTAPARRTNVDKIVDFKPGEDIFHLENAVLRNIGWVSRPLRDDAFHLGKSAEDAFNRIIYDKATGSLYYDSDGTGAAPQIKIAVLMNKEALDYASFYVI</sequence>
<dbReference type="InterPro" id="IPR018511">
    <property type="entry name" value="Hemolysin-typ_Ca-bd_CS"/>
</dbReference>
<evidence type="ECO:0000313" key="8">
    <source>
        <dbReference type="EMBL" id="MBL0408250.1"/>
    </source>
</evidence>
<protein>
    <submittedName>
        <fullName evidence="8">Calcium-binding protein</fullName>
    </submittedName>
</protein>
<keyword evidence="9" id="KW-1185">Reference proteome</keyword>
<comment type="subcellular location">
    <subcellularLocation>
        <location evidence="1">Membrane</location>
    </subcellularLocation>
    <subcellularLocation>
        <location evidence="2">Secreted</location>
    </subcellularLocation>
</comment>
<dbReference type="PRINTS" id="PR01488">
    <property type="entry name" value="RTXTOXINA"/>
</dbReference>
<evidence type="ECO:0000256" key="3">
    <source>
        <dbReference type="ARBA" id="ARBA00022525"/>
    </source>
</evidence>
<dbReference type="InterPro" id="IPR011049">
    <property type="entry name" value="Serralysin-like_metalloprot_C"/>
</dbReference>
<dbReference type="Gene3D" id="2.150.10.10">
    <property type="entry name" value="Serralysin-like metalloprotease, C-terminal"/>
    <property type="match status" value="3"/>
</dbReference>
<dbReference type="InterPro" id="IPR003995">
    <property type="entry name" value="RTX_toxin_determinant-A"/>
</dbReference>
<dbReference type="Pfam" id="PF00353">
    <property type="entry name" value="HemolysinCabind"/>
    <property type="match status" value="5"/>
</dbReference>
<evidence type="ECO:0000256" key="5">
    <source>
        <dbReference type="ARBA" id="ARBA00022737"/>
    </source>
</evidence>
<dbReference type="PANTHER" id="PTHR38340">
    <property type="entry name" value="S-LAYER PROTEIN"/>
    <property type="match status" value="1"/>
</dbReference>
<dbReference type="RefSeq" id="WP_202066063.1">
    <property type="nucleotide sequence ID" value="NZ_JAEQMY010000172.1"/>
</dbReference>
<evidence type="ECO:0000256" key="1">
    <source>
        <dbReference type="ARBA" id="ARBA00004370"/>
    </source>
</evidence>
<dbReference type="GO" id="GO:0005615">
    <property type="term" value="C:extracellular space"/>
    <property type="evidence" value="ECO:0007669"/>
    <property type="project" value="InterPro"/>
</dbReference>
<keyword evidence="4" id="KW-0800">Toxin</keyword>
<accession>A0A936ZIC8</accession>
<name>A0A936ZIC8_9HYPH</name>
<evidence type="ECO:0000256" key="7">
    <source>
        <dbReference type="ARBA" id="ARBA00023136"/>
    </source>
</evidence>
<dbReference type="GO" id="GO:0090729">
    <property type="term" value="F:toxin activity"/>
    <property type="evidence" value="ECO:0007669"/>
    <property type="project" value="UniProtKB-KW"/>
</dbReference>
<dbReference type="EMBL" id="JAEQMY010000172">
    <property type="protein sequence ID" value="MBL0408250.1"/>
    <property type="molecule type" value="Genomic_DNA"/>
</dbReference>
<keyword evidence="5" id="KW-0677">Repeat</keyword>
<evidence type="ECO:0000256" key="2">
    <source>
        <dbReference type="ARBA" id="ARBA00004613"/>
    </source>
</evidence>
<keyword evidence="3" id="KW-0964">Secreted</keyword>
<dbReference type="GO" id="GO:0005509">
    <property type="term" value="F:calcium ion binding"/>
    <property type="evidence" value="ECO:0007669"/>
    <property type="project" value="InterPro"/>
</dbReference>
<dbReference type="Proteomes" id="UP000605848">
    <property type="component" value="Unassembled WGS sequence"/>
</dbReference>
<dbReference type="AlphaFoldDB" id="A0A936ZIC8"/>
<evidence type="ECO:0000256" key="4">
    <source>
        <dbReference type="ARBA" id="ARBA00022656"/>
    </source>
</evidence>
<dbReference type="PRINTS" id="PR00313">
    <property type="entry name" value="CABNDNGRPT"/>
</dbReference>